<reference evidence="2 3" key="1">
    <citation type="journal article" date="2014" name="Genome Announc.">
        <title>Draft Genome Sequences of Marine Flavobacterium Algibacter lectus Strains SS8 and NR4.</title>
        <authorList>
            <person name="Takatani N."/>
            <person name="Nakanishi M."/>
            <person name="Meirelles P."/>
            <person name="Mino S."/>
            <person name="Suda W."/>
            <person name="Oshima K."/>
            <person name="Hattori M."/>
            <person name="Ohkuma M."/>
            <person name="Hosokawa M."/>
            <person name="Miyashita K."/>
            <person name="Thompson F.L."/>
            <person name="Niwa A."/>
            <person name="Sawabe T."/>
            <person name="Sawabe T."/>
        </authorList>
    </citation>
    <scope>NUCLEOTIDE SEQUENCE [LARGE SCALE GENOMIC DNA]</scope>
    <source>
        <strain evidence="3">JCM19274</strain>
    </source>
</reference>
<accession>A0A090WY25</accession>
<dbReference type="SUPFAM" id="SSF56954">
    <property type="entry name" value="Outer membrane efflux proteins (OEP)"/>
    <property type="match status" value="1"/>
</dbReference>
<evidence type="ECO:0000313" key="2">
    <source>
        <dbReference type="EMBL" id="GAL80334.1"/>
    </source>
</evidence>
<dbReference type="Proteomes" id="UP000029643">
    <property type="component" value="Unassembled WGS sequence"/>
</dbReference>
<dbReference type="EMBL" id="BBNU01000010">
    <property type="protein sequence ID" value="GAL80334.1"/>
    <property type="molecule type" value="Genomic_DNA"/>
</dbReference>
<evidence type="ECO:0000313" key="3">
    <source>
        <dbReference type="Proteomes" id="UP000029643"/>
    </source>
</evidence>
<comment type="caution">
    <text evidence="2">The sequence shown here is derived from an EMBL/GenBank/DDBJ whole genome shotgun (WGS) entry which is preliminary data.</text>
</comment>
<proteinExistence type="predicted"/>
<protein>
    <submittedName>
        <fullName evidence="2">Cobalt-zinc-cadmium resistance protein CzcA</fullName>
    </submittedName>
</protein>
<dbReference type="Gene3D" id="1.20.1600.10">
    <property type="entry name" value="Outer membrane efflux proteins (OEP)"/>
    <property type="match status" value="1"/>
</dbReference>
<gene>
    <name evidence="2" type="ORF">JCM19274_624</name>
</gene>
<keyword evidence="1" id="KW-0175">Coiled coil</keyword>
<feature type="coiled-coil region" evidence="1">
    <location>
        <begin position="117"/>
        <end position="151"/>
    </location>
</feature>
<name>A0A090WY25_9FLAO</name>
<dbReference type="GO" id="GO:0015562">
    <property type="term" value="F:efflux transmembrane transporter activity"/>
    <property type="evidence" value="ECO:0007669"/>
    <property type="project" value="InterPro"/>
</dbReference>
<sequence length="203" mass="22918">MYNSLIKIIQVDEPISIAVESSLKAVLNTLDIDGSAEIAYYKNKVALSEAERRFENHKLLPDISLNYFQGTNPGLGANLSGYQFGLKIPIFFNGQAARIKAAGFAEEAAVSESKAFEIQLNEKHNALKIRLSQLQEALNYYENEGDKLSEEILKTAHGSFRNGEIDFYQYIQSLESAYEIKLSYLDKLNEYNQTIITINYLTL</sequence>
<dbReference type="AlphaFoldDB" id="A0A090WY25"/>
<evidence type="ECO:0000256" key="1">
    <source>
        <dbReference type="SAM" id="Coils"/>
    </source>
</evidence>
<organism evidence="2 3">
    <name type="scientific">Algibacter lectus</name>
    <dbReference type="NCBI Taxonomy" id="221126"/>
    <lineage>
        <taxon>Bacteria</taxon>
        <taxon>Pseudomonadati</taxon>
        <taxon>Bacteroidota</taxon>
        <taxon>Flavobacteriia</taxon>
        <taxon>Flavobacteriales</taxon>
        <taxon>Flavobacteriaceae</taxon>
        <taxon>Algibacter</taxon>
    </lineage>
</organism>